<proteinExistence type="predicted"/>
<evidence type="ECO:0000313" key="3">
    <source>
        <dbReference type="Proteomes" id="UP000663854"/>
    </source>
</evidence>
<sequence length="91" mass="10630">MLLKYKFFVCLDVAELGISNDNEYSTDINHNFVDLVVSSDKTAEFIHRTQQYQRWFTEITEKRTSAAKLIEQSISKDRFAVSSSFYDDGFE</sequence>
<dbReference type="Proteomes" id="UP000663870">
    <property type="component" value="Unassembled WGS sequence"/>
</dbReference>
<dbReference type="EMBL" id="CAJNOL010002773">
    <property type="protein sequence ID" value="CAF1528035.1"/>
    <property type="molecule type" value="Genomic_DNA"/>
</dbReference>
<evidence type="ECO:0000313" key="2">
    <source>
        <dbReference type="EMBL" id="CAF1528035.1"/>
    </source>
</evidence>
<keyword evidence="4" id="KW-1185">Reference proteome</keyword>
<accession>A0A814ZQP1</accession>
<comment type="caution">
    <text evidence="1">The sequence shown here is derived from an EMBL/GenBank/DDBJ whole genome shotgun (WGS) entry which is preliminary data.</text>
</comment>
<name>A0A814ZQP1_9BILA</name>
<reference evidence="1" key="1">
    <citation type="submission" date="2021-02" db="EMBL/GenBank/DDBJ databases">
        <authorList>
            <person name="Nowell W R."/>
        </authorList>
    </citation>
    <scope>NUCLEOTIDE SEQUENCE</scope>
</reference>
<dbReference type="EMBL" id="CAJNOH010001742">
    <property type="protein sequence ID" value="CAF1246180.1"/>
    <property type="molecule type" value="Genomic_DNA"/>
</dbReference>
<protein>
    <submittedName>
        <fullName evidence="1">Uncharacterized protein</fullName>
    </submittedName>
</protein>
<evidence type="ECO:0000313" key="4">
    <source>
        <dbReference type="Proteomes" id="UP000663870"/>
    </source>
</evidence>
<gene>
    <name evidence="2" type="ORF">JXQ802_LOCUS42024</name>
    <name evidence="1" type="ORF">PYM288_LOCUS27136</name>
</gene>
<dbReference type="AlphaFoldDB" id="A0A814ZQP1"/>
<dbReference type="Proteomes" id="UP000663854">
    <property type="component" value="Unassembled WGS sequence"/>
</dbReference>
<organism evidence="1 3">
    <name type="scientific">Rotaria sordida</name>
    <dbReference type="NCBI Taxonomy" id="392033"/>
    <lineage>
        <taxon>Eukaryota</taxon>
        <taxon>Metazoa</taxon>
        <taxon>Spiralia</taxon>
        <taxon>Gnathifera</taxon>
        <taxon>Rotifera</taxon>
        <taxon>Eurotatoria</taxon>
        <taxon>Bdelloidea</taxon>
        <taxon>Philodinida</taxon>
        <taxon>Philodinidae</taxon>
        <taxon>Rotaria</taxon>
    </lineage>
</organism>
<evidence type="ECO:0000313" key="1">
    <source>
        <dbReference type="EMBL" id="CAF1246180.1"/>
    </source>
</evidence>